<gene>
    <name evidence="2" type="ORF">PACLA_8A058264</name>
</gene>
<feature type="compositionally biased region" description="Polar residues" evidence="1">
    <location>
        <begin position="13"/>
        <end position="23"/>
    </location>
</feature>
<feature type="non-terminal residue" evidence="2">
    <location>
        <position position="238"/>
    </location>
</feature>
<proteinExistence type="predicted"/>
<feature type="compositionally biased region" description="Basic and acidic residues" evidence="1">
    <location>
        <begin position="1"/>
        <end position="10"/>
    </location>
</feature>
<dbReference type="InterPro" id="IPR008979">
    <property type="entry name" value="Galactose-bd-like_sf"/>
</dbReference>
<dbReference type="SUPFAM" id="SSF49785">
    <property type="entry name" value="Galactose-binding domain-like"/>
    <property type="match status" value="1"/>
</dbReference>
<comment type="caution">
    <text evidence="2">The sequence shown here is derived from an EMBL/GenBank/DDBJ whole genome shotgun (WGS) entry which is preliminary data.</text>
</comment>
<evidence type="ECO:0000256" key="1">
    <source>
        <dbReference type="SAM" id="MobiDB-lite"/>
    </source>
</evidence>
<protein>
    <submittedName>
        <fullName evidence="2">Uncharacterized protein</fullName>
    </submittedName>
</protein>
<dbReference type="AlphaFoldDB" id="A0A7D9ETW4"/>
<dbReference type="EMBL" id="CACRXK020008713">
    <property type="protein sequence ID" value="CAB4015433.1"/>
    <property type="molecule type" value="Genomic_DNA"/>
</dbReference>
<name>A0A7D9ETW4_PARCT</name>
<dbReference type="PROSITE" id="PS51257">
    <property type="entry name" value="PROKAR_LIPOPROTEIN"/>
    <property type="match status" value="1"/>
</dbReference>
<organism evidence="2 3">
    <name type="scientific">Paramuricea clavata</name>
    <name type="common">Red gorgonian</name>
    <name type="synonym">Violescent sea-whip</name>
    <dbReference type="NCBI Taxonomy" id="317549"/>
    <lineage>
        <taxon>Eukaryota</taxon>
        <taxon>Metazoa</taxon>
        <taxon>Cnidaria</taxon>
        <taxon>Anthozoa</taxon>
        <taxon>Octocorallia</taxon>
        <taxon>Malacalcyonacea</taxon>
        <taxon>Plexauridae</taxon>
        <taxon>Paramuricea</taxon>
    </lineage>
</organism>
<evidence type="ECO:0000313" key="2">
    <source>
        <dbReference type="EMBL" id="CAB4015433.1"/>
    </source>
</evidence>
<dbReference type="Gene3D" id="2.60.120.260">
    <property type="entry name" value="Galactose-binding domain-like"/>
    <property type="match status" value="1"/>
</dbReference>
<reference evidence="2" key="1">
    <citation type="submission" date="2020-04" db="EMBL/GenBank/DDBJ databases">
        <authorList>
            <person name="Alioto T."/>
            <person name="Alioto T."/>
            <person name="Gomez Garrido J."/>
        </authorList>
    </citation>
    <scope>NUCLEOTIDE SEQUENCE</scope>
    <source>
        <strain evidence="2">A484AB</strain>
    </source>
</reference>
<keyword evidence="3" id="KW-1185">Reference proteome</keyword>
<dbReference type="Proteomes" id="UP001152795">
    <property type="component" value="Unassembled WGS sequence"/>
</dbReference>
<accession>A0A7D9ETW4</accession>
<evidence type="ECO:0000313" key="3">
    <source>
        <dbReference type="Proteomes" id="UP001152795"/>
    </source>
</evidence>
<sequence length="238" mass="27206">MRNSSCDHRNGVSRASPNPNMHQSSFSACRVPLGMSYFMLKGTSPNKPKPSSVLTYPITLNHFYKFYDLAPYALQLSYNDRGFRYKYYETSDFYGRNYGDYVSSVDIKLHGMSVVDGLIVNGGSEYKLSRRIRCPSSWVYALIRWSVNYTMDYKEWLPYKNKEGKVHVFSLLETNRKNGVSYSGYTKFEPRIVARGIRLITVSYRLGFDLGPGVSVEVFGCSYDGENAGLQTPVRNKK</sequence>
<feature type="region of interest" description="Disordered" evidence="1">
    <location>
        <begin position="1"/>
        <end position="23"/>
    </location>
</feature>